<accession>A0A9W7BA11</accession>
<organism evidence="1 2">
    <name type="scientific">Triparma laevis f. inornata</name>
    <dbReference type="NCBI Taxonomy" id="1714386"/>
    <lineage>
        <taxon>Eukaryota</taxon>
        <taxon>Sar</taxon>
        <taxon>Stramenopiles</taxon>
        <taxon>Ochrophyta</taxon>
        <taxon>Bolidophyceae</taxon>
        <taxon>Parmales</taxon>
        <taxon>Triparmaceae</taxon>
        <taxon>Triparma</taxon>
    </lineage>
</organism>
<dbReference type="Gene3D" id="3.80.10.10">
    <property type="entry name" value="Ribonuclease Inhibitor"/>
    <property type="match status" value="1"/>
</dbReference>
<evidence type="ECO:0000313" key="2">
    <source>
        <dbReference type="Proteomes" id="UP001162640"/>
    </source>
</evidence>
<protein>
    <submittedName>
        <fullName evidence="1">Uncharacterized protein</fullName>
    </submittedName>
</protein>
<dbReference type="AlphaFoldDB" id="A0A9W7BA11"/>
<evidence type="ECO:0000313" key="1">
    <source>
        <dbReference type="EMBL" id="GMH82554.1"/>
    </source>
</evidence>
<dbReference type="EMBL" id="BLQM01000315">
    <property type="protein sequence ID" value="GMH82554.1"/>
    <property type="molecule type" value="Genomic_DNA"/>
</dbReference>
<dbReference type="Proteomes" id="UP001162640">
    <property type="component" value="Unassembled WGS sequence"/>
</dbReference>
<gene>
    <name evidence="1" type="ORF">TL16_g09298</name>
</gene>
<name>A0A9W7BA11_9STRA</name>
<reference evidence="2" key="1">
    <citation type="journal article" date="2023" name="Commun. Biol.">
        <title>Genome analysis of Parmales, the sister group of diatoms, reveals the evolutionary specialization of diatoms from phago-mixotrophs to photoautotrophs.</title>
        <authorList>
            <person name="Ban H."/>
            <person name="Sato S."/>
            <person name="Yoshikawa S."/>
            <person name="Yamada K."/>
            <person name="Nakamura Y."/>
            <person name="Ichinomiya M."/>
            <person name="Sato N."/>
            <person name="Blanc-Mathieu R."/>
            <person name="Endo H."/>
            <person name="Kuwata A."/>
            <person name="Ogata H."/>
        </authorList>
    </citation>
    <scope>NUCLEOTIDE SEQUENCE [LARGE SCALE GENOMIC DNA]</scope>
</reference>
<sequence>MGLNGCAKLAPSRIDVNFDNDAVVAHLRFQQLLSDNNFLNTDDFRRLLIQFLLDDALMTMRLVSKPWLAVAEDVIDDGVASGAMLFHDEKDISQVDAQAREERRYGAFYNCSELKSAMIPDSLQTLGDLAFLRCSKLVPSNINVKDNNAVIAHLRPQQQ</sequence>
<dbReference type="InterPro" id="IPR032675">
    <property type="entry name" value="LRR_dom_sf"/>
</dbReference>
<comment type="caution">
    <text evidence="1">The sequence shown here is derived from an EMBL/GenBank/DDBJ whole genome shotgun (WGS) entry which is preliminary data.</text>
</comment>
<proteinExistence type="predicted"/>